<comment type="caution">
    <text evidence="1">The sequence shown here is derived from an EMBL/GenBank/DDBJ whole genome shotgun (WGS) entry which is preliminary data.</text>
</comment>
<sequence length="107" mass="12536">MRGIGRRDRQYNQEDDSASGELGDDVDVDNEHLAREREEYAQLLSNKVPYRRMSRCWEYMELAVRFRELLAQDLSAAGQAPFLWDLAGVGEWPRELFRVDCRRDAPT</sequence>
<organism evidence="1 2">
    <name type="scientific">Hypoxylon rubiginosum</name>
    <dbReference type="NCBI Taxonomy" id="110542"/>
    <lineage>
        <taxon>Eukaryota</taxon>
        <taxon>Fungi</taxon>
        <taxon>Dikarya</taxon>
        <taxon>Ascomycota</taxon>
        <taxon>Pezizomycotina</taxon>
        <taxon>Sordariomycetes</taxon>
        <taxon>Xylariomycetidae</taxon>
        <taxon>Xylariales</taxon>
        <taxon>Hypoxylaceae</taxon>
        <taxon>Hypoxylon</taxon>
    </lineage>
</organism>
<accession>A0ACC0DE29</accession>
<protein>
    <submittedName>
        <fullName evidence="1">Uncharacterized protein</fullName>
    </submittedName>
</protein>
<dbReference type="EMBL" id="MU394288">
    <property type="protein sequence ID" value="KAI6091036.1"/>
    <property type="molecule type" value="Genomic_DNA"/>
</dbReference>
<evidence type="ECO:0000313" key="2">
    <source>
        <dbReference type="Proteomes" id="UP001497680"/>
    </source>
</evidence>
<evidence type="ECO:0000313" key="1">
    <source>
        <dbReference type="EMBL" id="KAI6091036.1"/>
    </source>
</evidence>
<name>A0ACC0DE29_9PEZI</name>
<gene>
    <name evidence="1" type="ORF">F4821DRAFT_255325</name>
</gene>
<proteinExistence type="predicted"/>
<keyword evidence="2" id="KW-1185">Reference proteome</keyword>
<reference evidence="1 2" key="1">
    <citation type="journal article" date="2022" name="New Phytol.">
        <title>Ecological generalism drives hyperdiversity of secondary metabolite gene clusters in xylarialean endophytes.</title>
        <authorList>
            <person name="Franco M.E.E."/>
            <person name="Wisecaver J.H."/>
            <person name="Arnold A.E."/>
            <person name="Ju Y.M."/>
            <person name="Slot J.C."/>
            <person name="Ahrendt S."/>
            <person name="Moore L.P."/>
            <person name="Eastman K.E."/>
            <person name="Scott K."/>
            <person name="Konkel Z."/>
            <person name="Mondo S.J."/>
            <person name="Kuo A."/>
            <person name="Hayes R.D."/>
            <person name="Haridas S."/>
            <person name="Andreopoulos B."/>
            <person name="Riley R."/>
            <person name="LaButti K."/>
            <person name="Pangilinan J."/>
            <person name="Lipzen A."/>
            <person name="Amirebrahimi M."/>
            <person name="Yan J."/>
            <person name="Adam C."/>
            <person name="Keymanesh K."/>
            <person name="Ng V."/>
            <person name="Louie K."/>
            <person name="Northen T."/>
            <person name="Drula E."/>
            <person name="Henrissat B."/>
            <person name="Hsieh H.M."/>
            <person name="Youens-Clark K."/>
            <person name="Lutzoni F."/>
            <person name="Miadlikowska J."/>
            <person name="Eastwood D.C."/>
            <person name="Hamelin R.C."/>
            <person name="Grigoriev I.V."/>
            <person name="U'Ren J.M."/>
        </authorList>
    </citation>
    <scope>NUCLEOTIDE SEQUENCE [LARGE SCALE GENOMIC DNA]</scope>
    <source>
        <strain evidence="1 2">ER1909</strain>
    </source>
</reference>
<dbReference type="Proteomes" id="UP001497680">
    <property type="component" value="Unassembled WGS sequence"/>
</dbReference>